<keyword evidence="10" id="KW-1185">Reference proteome</keyword>
<feature type="transmembrane region" description="Helical" evidence="8">
    <location>
        <begin position="44"/>
        <end position="62"/>
    </location>
</feature>
<name>A0ABR8QLK4_9BACI</name>
<evidence type="ECO:0000256" key="1">
    <source>
        <dbReference type="ARBA" id="ARBA00004141"/>
    </source>
</evidence>
<gene>
    <name evidence="9" type="ORF">H9655_05175</name>
</gene>
<evidence type="ECO:0000256" key="7">
    <source>
        <dbReference type="ARBA" id="ARBA00023136"/>
    </source>
</evidence>
<dbReference type="PANTHER" id="PTHR34975:SF2">
    <property type="entry name" value="SPORE GERMINATION PROTEIN A2"/>
    <property type="match status" value="1"/>
</dbReference>
<evidence type="ECO:0000256" key="5">
    <source>
        <dbReference type="ARBA" id="ARBA00022692"/>
    </source>
</evidence>
<feature type="transmembrane region" description="Helical" evidence="8">
    <location>
        <begin position="217"/>
        <end position="240"/>
    </location>
</feature>
<keyword evidence="3" id="KW-0813">Transport</keyword>
<feature type="transmembrane region" description="Helical" evidence="8">
    <location>
        <begin position="272"/>
        <end position="290"/>
    </location>
</feature>
<feature type="transmembrane region" description="Helical" evidence="8">
    <location>
        <begin position="302"/>
        <end position="320"/>
    </location>
</feature>
<sequence length="362" mass="41659">MRNLLKENLLISPFLVFYLIHSMQTGISVLDLRGISKSAGHDSWISIIISGLSIHLLIFILYRILNKGQGDLIAIHKELFGKWVGGFLSLLFILYLLMLCFTVLRSYIEIIQLWVFPQLTPWFFSLVLLIAAGYFVINGLRVVTGICFLSTLYSIPILLTFLFPLKFAHFSNLLPVMDHSFRELIDSARNATLGLSGFELLFMYYPFIKHPKKSEKWAHLAVIVTTLVYVFIALVTFVFYNQGQLQEILWGTITIWKIIEFPFFERFEHLGIAAWIFIVLPNICLTYWGAHRGIVEIFSFNKKLILSVIIIILVAASGLIEDRTSIEALRRFSGEVTFFFVYGYIPILFILQRLILKLRGGK</sequence>
<accession>A0ABR8QLK4</accession>
<feature type="transmembrane region" description="Helical" evidence="8">
    <location>
        <begin position="187"/>
        <end position="205"/>
    </location>
</feature>
<evidence type="ECO:0000256" key="4">
    <source>
        <dbReference type="ARBA" id="ARBA00022544"/>
    </source>
</evidence>
<evidence type="ECO:0000256" key="8">
    <source>
        <dbReference type="SAM" id="Phobius"/>
    </source>
</evidence>
<feature type="transmembrane region" description="Helical" evidence="8">
    <location>
        <begin position="119"/>
        <end position="137"/>
    </location>
</feature>
<keyword evidence="4" id="KW-0309">Germination</keyword>
<protein>
    <submittedName>
        <fullName evidence="9">GerAB/ArcD/ProY family transporter</fullName>
    </submittedName>
</protein>
<dbReference type="EMBL" id="JACSQT010000002">
    <property type="protein sequence ID" value="MBD7936410.1"/>
    <property type="molecule type" value="Genomic_DNA"/>
</dbReference>
<evidence type="ECO:0000313" key="9">
    <source>
        <dbReference type="EMBL" id="MBD7936410.1"/>
    </source>
</evidence>
<proteinExistence type="inferred from homology"/>
<keyword evidence="5 8" id="KW-0812">Transmembrane</keyword>
<comment type="subcellular location">
    <subcellularLocation>
        <location evidence="1">Membrane</location>
        <topology evidence="1">Multi-pass membrane protein</topology>
    </subcellularLocation>
</comment>
<dbReference type="NCBIfam" id="TIGR00912">
    <property type="entry name" value="2A0309"/>
    <property type="match status" value="1"/>
</dbReference>
<organism evidence="9 10">
    <name type="scientific">Cytobacillus stercorigallinarum</name>
    <dbReference type="NCBI Taxonomy" id="2762240"/>
    <lineage>
        <taxon>Bacteria</taxon>
        <taxon>Bacillati</taxon>
        <taxon>Bacillota</taxon>
        <taxon>Bacilli</taxon>
        <taxon>Bacillales</taxon>
        <taxon>Bacillaceae</taxon>
        <taxon>Cytobacillus</taxon>
    </lineage>
</organism>
<dbReference type="Pfam" id="PF03845">
    <property type="entry name" value="Spore_permease"/>
    <property type="match status" value="1"/>
</dbReference>
<comment type="similarity">
    <text evidence="2">Belongs to the amino acid-polyamine-organocation (APC) superfamily. Spore germination protein (SGP) (TC 2.A.3.9) family.</text>
</comment>
<evidence type="ECO:0000313" key="10">
    <source>
        <dbReference type="Proteomes" id="UP000657931"/>
    </source>
</evidence>
<feature type="transmembrane region" description="Helical" evidence="8">
    <location>
        <begin position="336"/>
        <end position="356"/>
    </location>
</feature>
<feature type="transmembrane region" description="Helical" evidence="8">
    <location>
        <begin position="83"/>
        <end position="107"/>
    </location>
</feature>
<keyword evidence="6 8" id="KW-1133">Transmembrane helix</keyword>
<reference evidence="9 10" key="1">
    <citation type="submission" date="2020-08" db="EMBL/GenBank/DDBJ databases">
        <title>A Genomic Blueprint of the Chicken Gut Microbiome.</title>
        <authorList>
            <person name="Gilroy R."/>
            <person name="Ravi A."/>
            <person name="Getino M."/>
            <person name="Pursley I."/>
            <person name="Horton D.L."/>
            <person name="Alikhan N.-F."/>
            <person name="Baker D."/>
            <person name="Gharbi K."/>
            <person name="Hall N."/>
            <person name="Watson M."/>
            <person name="Adriaenssens E.M."/>
            <person name="Foster-Nyarko E."/>
            <person name="Jarju S."/>
            <person name="Secka A."/>
            <person name="Antonio M."/>
            <person name="Oren A."/>
            <person name="Chaudhuri R."/>
            <person name="La Ragione R.M."/>
            <person name="Hildebrand F."/>
            <person name="Pallen M.J."/>
        </authorList>
    </citation>
    <scope>NUCLEOTIDE SEQUENCE [LARGE SCALE GENOMIC DNA]</scope>
    <source>
        <strain evidence="9 10">Sa5YUA1</strain>
    </source>
</reference>
<feature type="transmembrane region" description="Helical" evidence="8">
    <location>
        <begin position="146"/>
        <end position="167"/>
    </location>
</feature>
<comment type="caution">
    <text evidence="9">The sequence shown here is derived from an EMBL/GenBank/DDBJ whole genome shotgun (WGS) entry which is preliminary data.</text>
</comment>
<dbReference type="Proteomes" id="UP000657931">
    <property type="component" value="Unassembled WGS sequence"/>
</dbReference>
<evidence type="ECO:0000256" key="2">
    <source>
        <dbReference type="ARBA" id="ARBA00007998"/>
    </source>
</evidence>
<dbReference type="InterPro" id="IPR004761">
    <property type="entry name" value="Spore_GerAB"/>
</dbReference>
<keyword evidence="7 8" id="KW-0472">Membrane</keyword>
<evidence type="ECO:0000256" key="6">
    <source>
        <dbReference type="ARBA" id="ARBA00022989"/>
    </source>
</evidence>
<dbReference type="PANTHER" id="PTHR34975">
    <property type="entry name" value="SPORE GERMINATION PROTEIN A2"/>
    <property type="match status" value="1"/>
</dbReference>
<dbReference type="RefSeq" id="WP_191811630.1">
    <property type="nucleotide sequence ID" value="NZ_JACSQT010000002.1"/>
</dbReference>
<evidence type="ECO:0000256" key="3">
    <source>
        <dbReference type="ARBA" id="ARBA00022448"/>
    </source>
</evidence>